<feature type="chain" id="PRO_5047375917" evidence="1">
    <location>
        <begin position="26"/>
        <end position="467"/>
    </location>
</feature>
<comment type="caution">
    <text evidence="3">The sequence shown here is derived from an EMBL/GenBank/DDBJ whole genome shotgun (WGS) entry which is preliminary data.</text>
</comment>
<protein>
    <submittedName>
        <fullName evidence="3">M24 family metallopeptidase</fullName>
        <ecNumber evidence="3">3.4.-.-</ecNumber>
    </submittedName>
</protein>
<dbReference type="CDD" id="cd01066">
    <property type="entry name" value="APP_MetAP"/>
    <property type="match status" value="1"/>
</dbReference>
<dbReference type="EC" id="3.4.-.-" evidence="3"/>
<name>A0ABU2ZH39_9SPHN</name>
<dbReference type="GO" id="GO:0016787">
    <property type="term" value="F:hydrolase activity"/>
    <property type="evidence" value="ECO:0007669"/>
    <property type="project" value="UniProtKB-KW"/>
</dbReference>
<gene>
    <name evidence="3" type="ORF">RM533_06960</name>
</gene>
<dbReference type="InterPro" id="IPR036005">
    <property type="entry name" value="Creatinase/aminopeptidase-like"/>
</dbReference>
<feature type="signal peptide" evidence="1">
    <location>
        <begin position="1"/>
        <end position="25"/>
    </location>
</feature>
<dbReference type="InterPro" id="IPR000994">
    <property type="entry name" value="Pept_M24"/>
</dbReference>
<dbReference type="EMBL" id="JAVRHS010000004">
    <property type="protein sequence ID" value="MDT0575922.1"/>
    <property type="molecule type" value="Genomic_DNA"/>
</dbReference>
<dbReference type="Proteomes" id="UP001259803">
    <property type="component" value="Unassembled WGS sequence"/>
</dbReference>
<dbReference type="Pfam" id="PF00557">
    <property type="entry name" value="Peptidase_M24"/>
    <property type="match status" value="1"/>
</dbReference>
<proteinExistence type="predicted"/>
<dbReference type="Gene3D" id="3.90.230.10">
    <property type="entry name" value="Creatinase/methionine aminopeptidase superfamily"/>
    <property type="match status" value="1"/>
</dbReference>
<evidence type="ECO:0000256" key="1">
    <source>
        <dbReference type="SAM" id="SignalP"/>
    </source>
</evidence>
<sequence length="467" mass="51328">MPRIRAGLLGTGAALTMLWAGTAMAQVPTAADAQTNTNISSALREVEEPVPQLPAILPLRERAAVRDAWLAERLDTVVPALMRENGIDMWVMVAREYLEDPVVSTMLNATSMRARRRTILIFHDPGEGQPLERLTVSRYGLGGLFDPAWDPEQQKDQWRALAELVTARNPEKIAINTSALTAFGDGLTLSQYEGMMEALPQGYRQRIVNAENLAVGWLETRIPAEMMVYPDVVRLAHAIIAEGLSRTAITPGVTTAEDVEWWYRERIAGLKLATWFHPSVHIIRQGVEGEISGPQIIQPGDLLWTDFGIVYLGLNTDTQHLAYVLKPGETEAPQGLRDGLAAANRVQDALTSSYRTGMSGNEILAAARAKSLAQGLRPSIYTHPIGYHGHAAGAAIGFWDDQGPSDKGEYRLRPNTAWSIELSATHAVPEWGGQDVAFKTEEDAFFDGTSVRYIDGRQTQFQLIPAQ</sequence>
<reference evidence="3 4" key="1">
    <citation type="submission" date="2023-09" db="EMBL/GenBank/DDBJ databases">
        <authorList>
            <person name="Rey-Velasco X."/>
        </authorList>
    </citation>
    <scope>NUCLEOTIDE SEQUENCE [LARGE SCALE GENOMIC DNA]</scope>
    <source>
        <strain evidence="3 4">F390</strain>
    </source>
</reference>
<keyword evidence="3" id="KW-0378">Hydrolase</keyword>
<keyword evidence="4" id="KW-1185">Reference proteome</keyword>
<accession>A0ABU2ZH39</accession>
<feature type="domain" description="Peptidase M24" evidence="2">
    <location>
        <begin position="233"/>
        <end position="433"/>
    </location>
</feature>
<keyword evidence="1" id="KW-0732">Signal</keyword>
<dbReference type="SUPFAM" id="SSF55920">
    <property type="entry name" value="Creatinase/aminopeptidase"/>
    <property type="match status" value="1"/>
</dbReference>
<dbReference type="RefSeq" id="WP_311340504.1">
    <property type="nucleotide sequence ID" value="NZ_JAVRHS010000004.1"/>
</dbReference>
<organism evidence="3 4">
    <name type="scientific">Croceicoccus esteveae</name>
    <dbReference type="NCBI Taxonomy" id="3075597"/>
    <lineage>
        <taxon>Bacteria</taxon>
        <taxon>Pseudomonadati</taxon>
        <taxon>Pseudomonadota</taxon>
        <taxon>Alphaproteobacteria</taxon>
        <taxon>Sphingomonadales</taxon>
        <taxon>Erythrobacteraceae</taxon>
        <taxon>Croceicoccus</taxon>
    </lineage>
</organism>
<evidence type="ECO:0000313" key="4">
    <source>
        <dbReference type="Proteomes" id="UP001259803"/>
    </source>
</evidence>
<evidence type="ECO:0000313" key="3">
    <source>
        <dbReference type="EMBL" id="MDT0575922.1"/>
    </source>
</evidence>
<evidence type="ECO:0000259" key="2">
    <source>
        <dbReference type="Pfam" id="PF00557"/>
    </source>
</evidence>